<keyword evidence="3" id="KW-1185">Reference proteome</keyword>
<reference evidence="2 3" key="1">
    <citation type="submission" date="2017-11" db="EMBL/GenBank/DDBJ databases">
        <title>Isolation and Characterization of Family Methanocellaceae Species from Potential Methane Hydrate Area Offshore Southwestern Taiwan.</title>
        <authorList>
            <person name="Zhang W.-L."/>
            <person name="Chen W.-C."/>
            <person name="Lai M.-C."/>
            <person name="Chen S.-C."/>
        </authorList>
    </citation>
    <scope>NUCLEOTIDE SEQUENCE [LARGE SCALE GENOMIC DNA]</scope>
    <source>
        <strain evidence="2 3">CWC-04</strain>
    </source>
</reference>
<dbReference type="PANTHER" id="PTHR43242">
    <property type="entry name" value="NAD(P)-BINDING ROSSMANN-FOLD SUPERFAMILY PROTEIN"/>
    <property type="match status" value="1"/>
</dbReference>
<dbReference type="PANTHER" id="PTHR43242:SF1">
    <property type="entry name" value="NAD(P)-BINDING ROSSMANN-FOLD SUPERFAMILY PROTEIN"/>
    <property type="match status" value="1"/>
</dbReference>
<dbReference type="Pfam" id="PF04321">
    <property type="entry name" value="RmlD_sub_bind"/>
    <property type="match status" value="1"/>
</dbReference>
<gene>
    <name evidence="2" type="ORF">CUJ83_15085</name>
</gene>
<dbReference type="InterPro" id="IPR036291">
    <property type="entry name" value="NAD(P)-bd_dom_sf"/>
</dbReference>
<evidence type="ECO:0000259" key="1">
    <source>
        <dbReference type="Pfam" id="PF04321"/>
    </source>
</evidence>
<evidence type="ECO:0000313" key="2">
    <source>
        <dbReference type="EMBL" id="MCD1296326.1"/>
    </source>
</evidence>
<accession>A0AAP2REX9</accession>
<organism evidence="2 3">
    <name type="scientific">Methanooceanicella nereidis</name>
    <dbReference type="NCBI Taxonomy" id="2052831"/>
    <lineage>
        <taxon>Archaea</taxon>
        <taxon>Methanobacteriati</taxon>
        <taxon>Methanobacteriota</taxon>
        <taxon>Stenosarchaea group</taxon>
        <taxon>Methanomicrobia</taxon>
        <taxon>Methanocellales</taxon>
        <taxon>Methanocellaceae</taxon>
        <taxon>Methanooceanicella</taxon>
    </lineage>
</organism>
<dbReference type="EMBL" id="PGCK01000017">
    <property type="protein sequence ID" value="MCD1296326.1"/>
    <property type="molecule type" value="Genomic_DNA"/>
</dbReference>
<protein>
    <submittedName>
        <fullName evidence="2">NAD(P)-dependent oxidoreductase</fullName>
    </submittedName>
</protein>
<feature type="domain" description="RmlD-like substrate binding" evidence="1">
    <location>
        <begin position="2"/>
        <end position="281"/>
    </location>
</feature>
<sequence length="286" mass="32173">MILVTGCNPLGERLLEELNKDGMAKGACHKEELDLPRGFIKYDIFSSEDIERLVKEVKPDTMILTEEVSDLEYCEQKRSDAMQFNTRGVRFFVEAAQKTGASVVLISTAYVFDGRKEGGMYTENDMINPINVYGETRLMAEVHTDKAPSYLIARMGELYGNYPGNFADFILTNIKYGEKVELARDMYFSPIYIDDAVAAIKLLTAQKMFDKHNVAGPERISHYDFGLKIAKTFGLNENLIVPVSVEDLNLTVMMPKDLSLDISKIGPLVKIRNVDEGLEAMKKALE</sequence>
<comment type="caution">
    <text evidence="2">The sequence shown here is derived from an EMBL/GenBank/DDBJ whole genome shotgun (WGS) entry which is preliminary data.</text>
</comment>
<name>A0AAP2REX9_9EURY</name>
<dbReference type="AlphaFoldDB" id="A0AAP2REX9"/>
<dbReference type="Gene3D" id="3.90.25.10">
    <property type="entry name" value="UDP-galactose 4-epimerase, domain 1"/>
    <property type="match status" value="1"/>
</dbReference>
<dbReference type="Gene3D" id="3.40.50.720">
    <property type="entry name" value="NAD(P)-binding Rossmann-like Domain"/>
    <property type="match status" value="1"/>
</dbReference>
<dbReference type="SUPFAM" id="SSF51735">
    <property type="entry name" value="NAD(P)-binding Rossmann-fold domains"/>
    <property type="match status" value="1"/>
</dbReference>
<proteinExistence type="predicted"/>
<dbReference type="InterPro" id="IPR029903">
    <property type="entry name" value="RmlD-like-bd"/>
</dbReference>
<evidence type="ECO:0000313" key="3">
    <source>
        <dbReference type="Proteomes" id="UP001320159"/>
    </source>
</evidence>
<dbReference type="Proteomes" id="UP001320159">
    <property type="component" value="Unassembled WGS sequence"/>
</dbReference>